<name>A0A419W3J9_9BACT</name>
<protein>
    <recommendedName>
        <fullName evidence="2">Macrodomain Ori protein</fullName>
    </recommendedName>
</protein>
<gene>
    <name evidence="3" type="ORF">BC643_0383</name>
</gene>
<dbReference type="AlphaFoldDB" id="A0A419W3J9"/>
<dbReference type="EMBL" id="RAPN01000001">
    <property type="protein sequence ID" value="RKD90047.1"/>
    <property type="molecule type" value="Genomic_DNA"/>
</dbReference>
<evidence type="ECO:0000256" key="1">
    <source>
        <dbReference type="ARBA" id="ARBA00093464"/>
    </source>
</evidence>
<evidence type="ECO:0000256" key="2">
    <source>
        <dbReference type="ARBA" id="ARBA00093628"/>
    </source>
</evidence>
<reference evidence="3 4" key="1">
    <citation type="submission" date="2018-09" db="EMBL/GenBank/DDBJ databases">
        <title>Genomic Encyclopedia of Archaeal and Bacterial Type Strains, Phase II (KMG-II): from individual species to whole genera.</title>
        <authorList>
            <person name="Goeker M."/>
        </authorList>
    </citation>
    <scope>NUCLEOTIDE SEQUENCE [LARGE SCALE GENOMIC DNA]</scope>
    <source>
        <strain evidence="3 4">DSM 27148</strain>
    </source>
</reference>
<keyword evidence="4" id="KW-1185">Reference proteome</keyword>
<organism evidence="3 4">
    <name type="scientific">Mangrovibacterium diazotrophicum</name>
    <dbReference type="NCBI Taxonomy" id="1261403"/>
    <lineage>
        <taxon>Bacteria</taxon>
        <taxon>Pseudomonadati</taxon>
        <taxon>Bacteroidota</taxon>
        <taxon>Bacteroidia</taxon>
        <taxon>Marinilabiliales</taxon>
        <taxon>Prolixibacteraceae</taxon>
        <taxon>Mangrovibacterium</taxon>
    </lineage>
</organism>
<dbReference type="Pfam" id="PF04219">
    <property type="entry name" value="DUF413"/>
    <property type="match status" value="1"/>
</dbReference>
<dbReference type="Proteomes" id="UP000283387">
    <property type="component" value="Unassembled WGS sequence"/>
</dbReference>
<evidence type="ECO:0000313" key="3">
    <source>
        <dbReference type="EMBL" id="RKD90047.1"/>
    </source>
</evidence>
<comment type="similarity">
    <text evidence="1">Belongs to the MaoP family.</text>
</comment>
<dbReference type="RefSeq" id="WP_120271484.1">
    <property type="nucleotide sequence ID" value="NZ_RAPN01000001.1"/>
</dbReference>
<accession>A0A419W3J9</accession>
<evidence type="ECO:0000313" key="4">
    <source>
        <dbReference type="Proteomes" id="UP000283387"/>
    </source>
</evidence>
<comment type="caution">
    <text evidence="3">The sequence shown here is derived from an EMBL/GenBank/DDBJ whole genome shotgun (WGS) entry which is preliminary data.</text>
</comment>
<sequence length="128" mass="15419">METKQQHLAFVRERGPFKLDCSAVIFGTDELELLHQWGHWFQGLQDGTLEPFTELQRNFIAVCRGEQKAISVEEKAWFKYINRKRIEAKSGDSLRQHYEYREQGFYTRDMKKQLNRMMYAEMKKNHKL</sequence>
<dbReference type="OrthoDB" id="1494929at2"/>
<dbReference type="InterPro" id="IPR007335">
    <property type="entry name" value="DUF413"/>
</dbReference>
<proteinExistence type="inferred from homology"/>